<keyword evidence="4" id="KW-1185">Reference proteome</keyword>
<keyword evidence="2" id="KW-0472">Membrane</keyword>
<feature type="compositionally biased region" description="Basic and acidic residues" evidence="1">
    <location>
        <begin position="69"/>
        <end position="78"/>
    </location>
</feature>
<dbReference type="RefSeq" id="WP_188539238.1">
    <property type="nucleotide sequence ID" value="NZ_BMFT01000001.1"/>
</dbReference>
<accession>A0ABQ1YGE8</accession>
<dbReference type="Proteomes" id="UP000659344">
    <property type="component" value="Unassembled WGS sequence"/>
</dbReference>
<evidence type="ECO:0000313" key="4">
    <source>
        <dbReference type="Proteomes" id="UP000659344"/>
    </source>
</evidence>
<evidence type="ECO:0008006" key="5">
    <source>
        <dbReference type="Google" id="ProtNLM"/>
    </source>
</evidence>
<proteinExistence type="predicted"/>
<feature type="transmembrane region" description="Helical" evidence="2">
    <location>
        <begin position="5"/>
        <end position="22"/>
    </location>
</feature>
<name>A0ABQ1YGE8_9BACL</name>
<feature type="compositionally biased region" description="Basic and acidic residues" evidence="1">
    <location>
        <begin position="91"/>
        <end position="102"/>
    </location>
</feature>
<keyword evidence="2" id="KW-1133">Transmembrane helix</keyword>
<feature type="region of interest" description="Disordered" evidence="1">
    <location>
        <begin position="53"/>
        <end position="102"/>
    </location>
</feature>
<protein>
    <recommendedName>
        <fullName evidence="5">DUF2207 domain-containing protein</fullName>
    </recommendedName>
</protein>
<evidence type="ECO:0000256" key="2">
    <source>
        <dbReference type="SAM" id="Phobius"/>
    </source>
</evidence>
<feature type="transmembrane region" description="Helical" evidence="2">
    <location>
        <begin position="28"/>
        <end position="45"/>
    </location>
</feature>
<gene>
    <name evidence="3" type="ORF">GCM10008013_25430</name>
</gene>
<sequence>MKKEFMIFWITIGLAVFGIVGGGFNLGYILPPLIVFGVVFLLYKFPPKKYRRPATPKVKPSARTMAKVNAERRQSTPEKRKHYPFQVIEGQKGKNDDTPKYH</sequence>
<keyword evidence="2" id="KW-0812">Transmembrane</keyword>
<dbReference type="EMBL" id="BMFT01000001">
    <property type="protein sequence ID" value="GGH25277.1"/>
    <property type="molecule type" value="Genomic_DNA"/>
</dbReference>
<comment type="caution">
    <text evidence="3">The sequence shown here is derived from an EMBL/GenBank/DDBJ whole genome shotgun (WGS) entry which is preliminary data.</text>
</comment>
<evidence type="ECO:0000313" key="3">
    <source>
        <dbReference type="EMBL" id="GGH25277.1"/>
    </source>
</evidence>
<organism evidence="3 4">
    <name type="scientific">Paenibacillus segetis</name>
    <dbReference type="NCBI Taxonomy" id="1325360"/>
    <lineage>
        <taxon>Bacteria</taxon>
        <taxon>Bacillati</taxon>
        <taxon>Bacillota</taxon>
        <taxon>Bacilli</taxon>
        <taxon>Bacillales</taxon>
        <taxon>Paenibacillaceae</taxon>
        <taxon>Paenibacillus</taxon>
    </lineage>
</organism>
<reference evidence="4" key="1">
    <citation type="journal article" date="2019" name="Int. J. Syst. Evol. Microbiol.">
        <title>The Global Catalogue of Microorganisms (GCM) 10K type strain sequencing project: providing services to taxonomists for standard genome sequencing and annotation.</title>
        <authorList>
            <consortium name="The Broad Institute Genomics Platform"/>
            <consortium name="The Broad Institute Genome Sequencing Center for Infectious Disease"/>
            <person name="Wu L."/>
            <person name="Ma J."/>
        </authorList>
    </citation>
    <scope>NUCLEOTIDE SEQUENCE [LARGE SCALE GENOMIC DNA]</scope>
    <source>
        <strain evidence="4">CGMCC 1.12769</strain>
    </source>
</reference>
<evidence type="ECO:0000256" key="1">
    <source>
        <dbReference type="SAM" id="MobiDB-lite"/>
    </source>
</evidence>